<feature type="chain" id="PRO_5012919921" description="YNCE-like beta-propeller domain-containing protein" evidence="3">
    <location>
        <begin position="43"/>
        <end position="568"/>
    </location>
</feature>
<dbReference type="Pfam" id="PF10282">
    <property type="entry name" value="Lactonase"/>
    <property type="match status" value="1"/>
</dbReference>
<dbReference type="EMBL" id="NOZR01000028">
    <property type="protein sequence ID" value="OYN75541.1"/>
    <property type="molecule type" value="Genomic_DNA"/>
</dbReference>
<evidence type="ECO:0000259" key="4">
    <source>
        <dbReference type="Pfam" id="PF21783"/>
    </source>
</evidence>
<dbReference type="SUPFAM" id="SSF82171">
    <property type="entry name" value="DPP6 N-terminal domain-like"/>
    <property type="match status" value="1"/>
</dbReference>
<organism evidence="5 6">
    <name type="scientific">Mycolicibacterium sphagni</name>
    <dbReference type="NCBI Taxonomy" id="1786"/>
    <lineage>
        <taxon>Bacteria</taxon>
        <taxon>Bacillati</taxon>
        <taxon>Actinomycetota</taxon>
        <taxon>Actinomycetes</taxon>
        <taxon>Mycobacteriales</taxon>
        <taxon>Mycobacteriaceae</taxon>
        <taxon>Mycolicibacterium</taxon>
    </lineage>
</organism>
<dbReference type="PANTHER" id="PTHR47197:SF3">
    <property type="entry name" value="DIHYDRO-HEME D1 DEHYDROGENASE"/>
    <property type="match status" value="1"/>
</dbReference>
<feature type="compositionally biased region" description="Polar residues" evidence="2">
    <location>
        <begin position="47"/>
        <end position="57"/>
    </location>
</feature>
<keyword evidence="1 3" id="KW-0732">Signal</keyword>
<reference evidence="5 6" key="1">
    <citation type="submission" date="2017-07" db="EMBL/GenBank/DDBJ databases">
        <title>The new phylogeny of genus Mycobacterium.</title>
        <authorList>
            <person name="Tortoli E."/>
            <person name="Trovato A."/>
            <person name="Cirillo D.M."/>
        </authorList>
    </citation>
    <scope>NUCLEOTIDE SEQUENCE [LARGE SCALE GENOMIC DNA]</scope>
    <source>
        <strain evidence="5 6">ATCC 33027</strain>
    </source>
</reference>
<proteinExistence type="predicted"/>
<dbReference type="OrthoDB" id="4627279at2"/>
<evidence type="ECO:0000256" key="1">
    <source>
        <dbReference type="ARBA" id="ARBA00022729"/>
    </source>
</evidence>
<evidence type="ECO:0000256" key="2">
    <source>
        <dbReference type="SAM" id="MobiDB-lite"/>
    </source>
</evidence>
<accession>A0A255DA87</accession>
<feature type="domain" description="YNCE-like beta-propeller" evidence="4">
    <location>
        <begin position="380"/>
        <end position="512"/>
    </location>
</feature>
<evidence type="ECO:0000313" key="6">
    <source>
        <dbReference type="Proteomes" id="UP000216063"/>
    </source>
</evidence>
<evidence type="ECO:0000256" key="3">
    <source>
        <dbReference type="SAM" id="SignalP"/>
    </source>
</evidence>
<dbReference type="Gene3D" id="2.130.10.10">
    <property type="entry name" value="YVTN repeat-like/Quinoprotein amine dehydrogenase"/>
    <property type="match status" value="4"/>
</dbReference>
<evidence type="ECO:0000313" key="5">
    <source>
        <dbReference type="EMBL" id="OYN75541.1"/>
    </source>
</evidence>
<sequence>MSRKKAADRAKETKVRTSWLSAGAVTLGVGAALASGSPVAHADTPHSGASTPSTSVGHDTGPATGAQTGYAYRTHPRVGTSAKPQTGVTIRRASSLGSTATTGTGSAAAVVTPTLKTSPLTNPSPLVPDQPPLVSALALVRREIGYTLFNKPPTVRPEEVSESATGVIIGDLHVTDATGAPVTYTVTQRPTEGTVVVNPDGSYTYTPNPDANAAGAASDQFSVRVNDGAAERLPGVAGLIQSAFHSVARWIGLAGADSSIVVVPISQLPVTVDPTVTKIIAVGKGPNGEALSPNGSTLYVANATSNTVSVINTATGTVTKTINVGQEPLATAVSPNGATVYVANDNSNTVSVINTATGTVTKTITVGNKPSEVALSPNGSTLYVGNTYSGTVSVINTATNTVTKTITVGASPAGMAISPNGGTVYVANSNGGTVSVINTATNTVTETITVADPLGVAVSPNGKYIYVTNYDNGDTVSVISAATNTITATIPLNGNAAFLVAVSPDSSTIYVTSLYGNDTISMINAATNTVTTTIPVGVLPYEAAISPDGSTVYVTNATSNTVSVISVF</sequence>
<feature type="signal peptide" evidence="3">
    <location>
        <begin position="1"/>
        <end position="42"/>
    </location>
</feature>
<dbReference type="RefSeq" id="WP_094483895.1">
    <property type="nucleotide sequence ID" value="NZ_NOZR01000028.1"/>
</dbReference>
<dbReference type="AlphaFoldDB" id="A0A255DA87"/>
<dbReference type="Pfam" id="PF21783">
    <property type="entry name" value="YNCE"/>
    <property type="match status" value="1"/>
</dbReference>
<dbReference type="InterPro" id="IPR011964">
    <property type="entry name" value="YVTN_b-propeller_repeat"/>
</dbReference>
<name>A0A255DA87_9MYCO</name>
<feature type="region of interest" description="Disordered" evidence="2">
    <location>
        <begin position="36"/>
        <end position="68"/>
    </location>
</feature>
<dbReference type="InterPro" id="IPR011044">
    <property type="entry name" value="Quino_amine_DH_bsu"/>
</dbReference>
<dbReference type="PANTHER" id="PTHR47197">
    <property type="entry name" value="PROTEIN NIRF"/>
    <property type="match status" value="1"/>
</dbReference>
<keyword evidence="6" id="KW-1185">Reference proteome</keyword>
<dbReference type="InterPro" id="IPR048433">
    <property type="entry name" value="YNCE-like_beta-prop"/>
</dbReference>
<dbReference type="SMART" id="SM00564">
    <property type="entry name" value="PQQ"/>
    <property type="match status" value="6"/>
</dbReference>
<comment type="caution">
    <text evidence="5">The sequence shown here is derived from an EMBL/GenBank/DDBJ whole genome shotgun (WGS) entry which is preliminary data.</text>
</comment>
<dbReference type="Pfam" id="PF17963">
    <property type="entry name" value="Big_9"/>
    <property type="match status" value="1"/>
</dbReference>
<protein>
    <recommendedName>
        <fullName evidence="4">YNCE-like beta-propeller domain-containing protein</fullName>
    </recommendedName>
</protein>
<dbReference type="InterPro" id="IPR019405">
    <property type="entry name" value="Lactonase_7-beta_prop"/>
</dbReference>
<dbReference type="InterPro" id="IPR051200">
    <property type="entry name" value="Host-pathogen_enzymatic-act"/>
</dbReference>
<dbReference type="Proteomes" id="UP000216063">
    <property type="component" value="Unassembled WGS sequence"/>
</dbReference>
<dbReference type="InterPro" id="IPR018391">
    <property type="entry name" value="PQQ_b-propeller_rpt"/>
</dbReference>
<dbReference type="NCBIfam" id="TIGR02276">
    <property type="entry name" value="beta_rpt_yvtn"/>
    <property type="match status" value="6"/>
</dbReference>
<dbReference type="SUPFAM" id="SSF50969">
    <property type="entry name" value="YVTN repeat-like/Quinoprotein amine dehydrogenase"/>
    <property type="match status" value="1"/>
</dbReference>
<gene>
    <name evidence="5" type="ORF">CG716_25355</name>
</gene>
<dbReference type="InterPro" id="IPR015943">
    <property type="entry name" value="WD40/YVTN_repeat-like_dom_sf"/>
</dbReference>